<dbReference type="AlphaFoldDB" id="A0A0K1QES9"/>
<dbReference type="InterPro" id="IPR029767">
    <property type="entry name" value="WecB-like"/>
</dbReference>
<keyword evidence="1 4" id="KW-0413">Isomerase</keyword>
<comment type="similarity">
    <text evidence="2 4">Belongs to the UDP-N-acetylglucosamine 2-epimerase family.</text>
</comment>
<protein>
    <recommendedName>
        <fullName evidence="3">UDP-N-acetylglucosamine 2-epimerase (non-hydrolyzing)</fullName>
        <ecNumber evidence="3">5.1.3.14</ecNumber>
    </recommendedName>
</protein>
<feature type="compositionally biased region" description="Basic and acidic residues" evidence="5">
    <location>
        <begin position="399"/>
        <end position="410"/>
    </location>
</feature>
<dbReference type="SUPFAM" id="SSF53756">
    <property type="entry name" value="UDP-Glycosyltransferase/glycogen phosphorylase"/>
    <property type="match status" value="1"/>
</dbReference>
<dbReference type="CDD" id="cd03786">
    <property type="entry name" value="GTB_UDP-GlcNAc_2-Epimerase"/>
    <property type="match status" value="1"/>
</dbReference>
<feature type="domain" description="UDP-N-acetylglucosamine 2-epimerase" evidence="6">
    <location>
        <begin position="28"/>
        <end position="378"/>
    </location>
</feature>
<evidence type="ECO:0000259" key="6">
    <source>
        <dbReference type="Pfam" id="PF02350"/>
    </source>
</evidence>
<evidence type="ECO:0000313" key="7">
    <source>
        <dbReference type="EMBL" id="AKV04177.1"/>
    </source>
</evidence>
<dbReference type="KEGG" id="llu:AKJ09_10840"/>
<dbReference type="EC" id="5.1.3.14" evidence="3"/>
<dbReference type="Gene3D" id="3.40.50.2000">
    <property type="entry name" value="Glycogen Phosphorylase B"/>
    <property type="match status" value="2"/>
</dbReference>
<gene>
    <name evidence="7" type="ORF">AKJ09_10840</name>
</gene>
<dbReference type="GO" id="GO:0008761">
    <property type="term" value="F:UDP-N-acetylglucosamine 2-epimerase activity"/>
    <property type="evidence" value="ECO:0007669"/>
    <property type="project" value="UniProtKB-EC"/>
</dbReference>
<dbReference type="PANTHER" id="PTHR43174">
    <property type="entry name" value="UDP-N-ACETYLGLUCOSAMINE 2-EPIMERASE"/>
    <property type="match status" value="1"/>
</dbReference>
<accession>A0A0K1QES9</accession>
<dbReference type="PANTHER" id="PTHR43174:SF2">
    <property type="entry name" value="UDP-N-ACETYLGLUCOSAMINE 2-EPIMERASE"/>
    <property type="match status" value="1"/>
</dbReference>
<dbReference type="Pfam" id="PF02350">
    <property type="entry name" value="Epimerase_2"/>
    <property type="match status" value="1"/>
</dbReference>
<dbReference type="NCBIfam" id="TIGR00236">
    <property type="entry name" value="wecB"/>
    <property type="match status" value="1"/>
</dbReference>
<name>A0A0K1QES9_9BACT</name>
<reference evidence="7 8" key="1">
    <citation type="submission" date="2015-08" db="EMBL/GenBank/DDBJ databases">
        <authorList>
            <person name="Babu N.S."/>
            <person name="Beckwith C.J."/>
            <person name="Beseler K.G."/>
            <person name="Brison A."/>
            <person name="Carone J.V."/>
            <person name="Caskin T.P."/>
            <person name="Diamond M."/>
            <person name="Durham M.E."/>
            <person name="Foxe J.M."/>
            <person name="Go M."/>
            <person name="Henderson B.A."/>
            <person name="Jones I.B."/>
            <person name="McGettigan J.A."/>
            <person name="Micheletti S.J."/>
            <person name="Nasrallah M.E."/>
            <person name="Ortiz D."/>
            <person name="Piller C.R."/>
            <person name="Privatt S.R."/>
            <person name="Schneider S.L."/>
            <person name="Sharp S."/>
            <person name="Smith T.C."/>
            <person name="Stanton J.D."/>
            <person name="Ullery H.E."/>
            <person name="Wilson R.J."/>
            <person name="Serrano M.G."/>
            <person name="Buck G."/>
            <person name="Lee V."/>
            <person name="Wang Y."/>
            <person name="Carvalho R."/>
            <person name="Voegtly L."/>
            <person name="Shi R."/>
            <person name="Duckworth R."/>
            <person name="Johnson A."/>
            <person name="Loviza R."/>
            <person name="Walstead R."/>
            <person name="Shah Z."/>
            <person name="Kiflezghi M."/>
            <person name="Wade K."/>
            <person name="Ball S.L."/>
            <person name="Bradley K.W."/>
            <person name="Asai D.J."/>
            <person name="Bowman C.A."/>
            <person name="Russell D.A."/>
            <person name="Pope W.H."/>
            <person name="Jacobs-Sera D."/>
            <person name="Hendrix R.W."/>
            <person name="Hatfull G.F."/>
        </authorList>
    </citation>
    <scope>NUCLEOTIDE SEQUENCE [LARGE SCALE GENOMIC DNA]</scope>
    <source>
        <strain evidence="7 8">DSM 27648</strain>
    </source>
</reference>
<keyword evidence="8" id="KW-1185">Reference proteome</keyword>
<organism evidence="7 8">
    <name type="scientific">Labilithrix luteola</name>
    <dbReference type="NCBI Taxonomy" id="1391654"/>
    <lineage>
        <taxon>Bacteria</taxon>
        <taxon>Pseudomonadati</taxon>
        <taxon>Myxococcota</taxon>
        <taxon>Polyangia</taxon>
        <taxon>Polyangiales</taxon>
        <taxon>Labilitrichaceae</taxon>
        <taxon>Labilithrix</taxon>
    </lineage>
</organism>
<evidence type="ECO:0000256" key="4">
    <source>
        <dbReference type="RuleBase" id="RU003513"/>
    </source>
</evidence>
<evidence type="ECO:0000313" key="8">
    <source>
        <dbReference type="Proteomes" id="UP000064967"/>
    </source>
</evidence>
<sequence>MSKSKLKILVVFGTRPEAIKMAPLVTALRRRPDVIDAEVCVTAQHRSMLDQVLETFQLAPEYDLDVMREAQPLADMTSRILLGLRDVIRASAPDWVLVQGDTTTAFAAALAAFYEKKLVGHVEAGLRTRRKHSPWPEETNRQLVGTLADMHFAPTARAKHNLMLEHVDPRAIVVSGNTVVDALLSVAERCRTVDRHTLAARFPFIDPSKKLILVTGHRRESFGDAFREMCHALVDVVAQRPDVQLVYPVHLNPNVQEPVHAILGTAPPDVRARIHLIAPVEYAPFVYLMDQATFIVTDSGGVQEEAPSLGKPVLVTRNDTERPEALDAGTARIVGTSRVRIVREVLRLLDDPRVFERMSRAHNPYGDGHASERIVEALLARAAESADVVKPTEGVKPGGTHESRSTERTRVGVSELELQD</sequence>
<dbReference type="Proteomes" id="UP000064967">
    <property type="component" value="Chromosome"/>
</dbReference>
<dbReference type="STRING" id="1391654.AKJ09_10840"/>
<feature type="region of interest" description="Disordered" evidence="5">
    <location>
        <begin position="384"/>
        <end position="420"/>
    </location>
</feature>
<evidence type="ECO:0000256" key="1">
    <source>
        <dbReference type="ARBA" id="ARBA00023235"/>
    </source>
</evidence>
<evidence type="ECO:0000256" key="5">
    <source>
        <dbReference type="SAM" id="MobiDB-lite"/>
    </source>
</evidence>
<dbReference type="EMBL" id="CP012333">
    <property type="protein sequence ID" value="AKV04177.1"/>
    <property type="molecule type" value="Genomic_DNA"/>
</dbReference>
<dbReference type="RefSeq" id="WP_338035046.1">
    <property type="nucleotide sequence ID" value="NZ_CP012333.1"/>
</dbReference>
<dbReference type="PATRIC" id="fig|1391654.3.peg.10982"/>
<proteinExistence type="inferred from homology"/>
<dbReference type="InterPro" id="IPR003331">
    <property type="entry name" value="UDP_GlcNAc_Epimerase_2_dom"/>
</dbReference>
<evidence type="ECO:0000256" key="3">
    <source>
        <dbReference type="ARBA" id="ARBA00038858"/>
    </source>
</evidence>
<evidence type="ECO:0000256" key="2">
    <source>
        <dbReference type="ARBA" id="ARBA00038209"/>
    </source>
</evidence>